<organism evidence="2 3">
    <name type="scientific">Diacronema lutheri</name>
    <name type="common">Unicellular marine alga</name>
    <name type="synonym">Monochrysis lutheri</name>
    <dbReference type="NCBI Taxonomy" id="2081491"/>
    <lineage>
        <taxon>Eukaryota</taxon>
        <taxon>Haptista</taxon>
        <taxon>Haptophyta</taxon>
        <taxon>Pavlovophyceae</taxon>
        <taxon>Pavlovales</taxon>
        <taxon>Pavlovaceae</taxon>
        <taxon>Diacronema</taxon>
    </lineage>
</organism>
<feature type="compositionally biased region" description="Basic and acidic residues" evidence="1">
    <location>
        <begin position="699"/>
        <end position="713"/>
    </location>
</feature>
<dbReference type="GO" id="GO:0016757">
    <property type="term" value="F:glycosyltransferase activity"/>
    <property type="evidence" value="ECO:0007669"/>
    <property type="project" value="InterPro"/>
</dbReference>
<evidence type="ECO:0000313" key="3">
    <source>
        <dbReference type="Proteomes" id="UP000751190"/>
    </source>
</evidence>
<dbReference type="AlphaFoldDB" id="A0A8J5XIR8"/>
<dbReference type="EMBL" id="JAGTXO010000039">
    <property type="protein sequence ID" value="KAG8459550.1"/>
    <property type="molecule type" value="Genomic_DNA"/>
</dbReference>
<feature type="region of interest" description="Disordered" evidence="1">
    <location>
        <begin position="630"/>
        <end position="713"/>
    </location>
</feature>
<protein>
    <submittedName>
        <fullName evidence="2">Uncharacterized protein</fullName>
    </submittedName>
</protein>
<dbReference type="PANTHER" id="PTHR20961:SF38">
    <property type="entry name" value="PROTEIN O-LINKED-MANNOSE BETA-1,4-N-ACETYLGLUCOSAMINYLTRANSFERASE 2"/>
    <property type="match status" value="1"/>
</dbReference>
<dbReference type="OrthoDB" id="529273at2759"/>
<dbReference type="InterPro" id="IPR007657">
    <property type="entry name" value="Glycosyltransferase_61"/>
</dbReference>
<keyword evidence="3" id="KW-1185">Reference proteome</keyword>
<sequence>MAIPFIREACVVVVCLLAAGLVGVRLGLRAERLSHEEARDAQRARVFADVFLLPILVSEQHAARARAHDGTAPSSGDAWADGAHDRRASGAPDPTPAFLRIHDRTSGAIAWLASRHSFCFARDGEPFRAVVDGPGVGANVDAGALPREIADHSPLIRCVRTMGASSSRAPRVALSFERGGTPWTVRAPVARVRCAENATAPLPSWIAHSDPSSRPDAGAAVGSLAALHIPGLVHALGQTVNIYHEYDQVFDYVAAESALATRRPDLRPDTHQTDALIVSSNPRWVMAKSGRSEPTIEGGPAARVCTGSQSTCLKALLAEQRRQPVLSADALFLAFDRAAAAAAATDAPTTDAPTADARHVDLICPEHTLFWRVVAAKRSPPTSALVRAALGSAVLGRAWRGASNATGGAGGRQIRPPPSSQLDVVQLARPPTDGGYGNVDAVAALIAQAAAGARVRFRRVRSLAFSADGWPMVRQAEALSTAAVFVAPHGAGLTHLNWMPPGGCVVEVFPECVYDPSYTHWAAARGDVHYFGILNGTQATRPMARWKHAFHKFRASPLCSAPSRDTREVRKRFGECRQHNLLTCWPAFRTARQDAHLPALREALERCFERRARDEASGHATGSERLLLATLPPGQAQPQNVTLPSRAKAPVPRPVGSKLKAKPWERDAQRRPLVASRAPSGRPTHSAEVGGIAAAADGAAERRGEEPKRQRLR</sequence>
<feature type="region of interest" description="Disordered" evidence="1">
    <location>
        <begin position="64"/>
        <end position="97"/>
    </location>
</feature>
<feature type="compositionally biased region" description="Low complexity" evidence="1">
    <location>
        <begin position="687"/>
        <end position="698"/>
    </location>
</feature>
<comment type="caution">
    <text evidence="2">The sequence shown here is derived from an EMBL/GenBank/DDBJ whole genome shotgun (WGS) entry which is preliminary data.</text>
</comment>
<accession>A0A8J5XIR8</accession>
<reference evidence="2" key="1">
    <citation type="submission" date="2021-05" db="EMBL/GenBank/DDBJ databases">
        <title>The genome of the haptophyte Pavlova lutheri (Diacronema luteri, Pavlovales) - a model for lipid biosynthesis in eukaryotic algae.</title>
        <authorList>
            <person name="Hulatt C.J."/>
            <person name="Posewitz M.C."/>
        </authorList>
    </citation>
    <scope>NUCLEOTIDE SEQUENCE</scope>
    <source>
        <strain evidence="2">NIVA-4/92</strain>
    </source>
</reference>
<name>A0A8J5XIR8_DIALT</name>
<proteinExistence type="predicted"/>
<evidence type="ECO:0000256" key="1">
    <source>
        <dbReference type="SAM" id="MobiDB-lite"/>
    </source>
</evidence>
<dbReference type="Proteomes" id="UP000751190">
    <property type="component" value="Unassembled WGS sequence"/>
</dbReference>
<evidence type="ECO:0000313" key="2">
    <source>
        <dbReference type="EMBL" id="KAG8459550.1"/>
    </source>
</evidence>
<gene>
    <name evidence="2" type="ORF">KFE25_000906</name>
</gene>
<dbReference type="PANTHER" id="PTHR20961">
    <property type="entry name" value="GLYCOSYLTRANSFERASE"/>
    <property type="match status" value="1"/>
</dbReference>